<evidence type="ECO:0000313" key="11">
    <source>
        <dbReference type="EMBL" id="ANH09664.1"/>
    </source>
</evidence>
<evidence type="ECO:0000256" key="5">
    <source>
        <dbReference type="ARBA" id="ARBA00022884"/>
    </source>
</evidence>
<geneLocation type="plastid" evidence="11"/>
<dbReference type="NCBIfam" id="TIGR03635">
    <property type="entry name" value="uS17_bact"/>
    <property type="match status" value="1"/>
</dbReference>
<reference evidence="11" key="2">
    <citation type="submission" date="2016-06" db="EMBL/GenBank/DDBJ databases">
        <title>Genomic and phylogenetic analysis of Gastroclonium compressum supports its reinstatement to Coeloseira (Champiaceae, Rhodophyta).</title>
        <authorList>
            <person name="Kilpatrick Z."/>
            <person name="Hughey J.R."/>
        </authorList>
    </citation>
    <scope>NUCLEOTIDE SEQUENCE</scope>
</reference>
<dbReference type="AlphaFoldDB" id="A0A173G055"/>
<protein>
    <recommendedName>
        <fullName evidence="8">Small ribosomal subunit protein uS17c</fullName>
    </recommendedName>
    <alternativeName>
        <fullName evidence="9">30S ribosomal protein S17, chloroplastic</fullName>
    </alternativeName>
</protein>
<dbReference type="SUPFAM" id="SSF50249">
    <property type="entry name" value="Nucleic acid-binding proteins"/>
    <property type="match status" value="1"/>
</dbReference>
<evidence type="ECO:0000256" key="2">
    <source>
        <dbReference type="ARBA" id="ARBA00010254"/>
    </source>
</evidence>
<dbReference type="EMBL" id="KU053957">
    <property type="protein sequence ID" value="ANH09664.1"/>
    <property type="molecule type" value="Genomic_DNA"/>
</dbReference>
<dbReference type="PANTHER" id="PTHR10744:SF1">
    <property type="entry name" value="SMALL RIBOSOMAL SUBUNIT PROTEIN US17M"/>
    <property type="match status" value="1"/>
</dbReference>
<evidence type="ECO:0000256" key="10">
    <source>
        <dbReference type="RuleBase" id="RU003872"/>
    </source>
</evidence>
<comment type="similarity">
    <text evidence="2 10">Belongs to the universal ribosomal protein uS17 family.</text>
</comment>
<proteinExistence type="inferred from homology"/>
<dbReference type="Gene3D" id="2.40.50.140">
    <property type="entry name" value="Nucleic acid-binding proteins"/>
    <property type="match status" value="1"/>
</dbReference>
<comment type="function">
    <text evidence="1">One of the primary rRNA binding proteins, it binds specifically to the 5'-end of 16S ribosomal RNA.</text>
</comment>
<dbReference type="InterPro" id="IPR019979">
    <property type="entry name" value="Ribosomal_uS17_CS"/>
</dbReference>
<sequence length="78" mass="9073">MAPKQNTGIVTSNKMNKTITVVITNKISHKKYNKIISKTKKYYAHDENNQCQIGDTVKIQETKPISKKKRWKLLEKII</sequence>
<dbReference type="RefSeq" id="YP_009257581.1">
    <property type="nucleotide sequence ID" value="NC_030338.1"/>
</dbReference>
<dbReference type="CDD" id="cd00364">
    <property type="entry name" value="Ribosomal_uS17"/>
    <property type="match status" value="1"/>
</dbReference>
<evidence type="ECO:0000256" key="1">
    <source>
        <dbReference type="ARBA" id="ARBA00002932"/>
    </source>
</evidence>
<keyword evidence="4" id="KW-0699">rRNA-binding</keyword>
<keyword evidence="6 10" id="KW-0689">Ribosomal protein</keyword>
<keyword evidence="5" id="KW-0694">RNA-binding</keyword>
<evidence type="ECO:0000256" key="8">
    <source>
        <dbReference type="ARBA" id="ARBA00035251"/>
    </source>
</evidence>
<comment type="subunit">
    <text evidence="3">Part of the 30S ribosomal subunit.</text>
</comment>
<organism evidence="11">
    <name type="scientific">Gastroclonium compressum</name>
    <name type="common">Red alga</name>
    <name type="synonym">Coeloseira compressa</name>
    <dbReference type="NCBI Taxonomy" id="1852973"/>
    <lineage>
        <taxon>Eukaryota</taxon>
        <taxon>Rhodophyta</taxon>
        <taxon>Florideophyceae</taxon>
        <taxon>Rhodymeniophycidae</taxon>
        <taxon>Rhodymeniales</taxon>
        <taxon>Champiaceae</taxon>
        <taxon>Coeloseira</taxon>
    </lineage>
</organism>
<evidence type="ECO:0000256" key="6">
    <source>
        <dbReference type="ARBA" id="ARBA00022980"/>
    </source>
</evidence>
<dbReference type="GO" id="GO:0022627">
    <property type="term" value="C:cytosolic small ribosomal subunit"/>
    <property type="evidence" value="ECO:0007669"/>
    <property type="project" value="TreeGrafter"/>
</dbReference>
<keyword evidence="7 10" id="KW-0687">Ribonucleoprotein</keyword>
<dbReference type="PANTHER" id="PTHR10744">
    <property type="entry name" value="40S RIBOSOMAL PROTEIN S11 FAMILY MEMBER"/>
    <property type="match status" value="1"/>
</dbReference>
<dbReference type="GO" id="GO:0019843">
    <property type="term" value="F:rRNA binding"/>
    <property type="evidence" value="ECO:0007669"/>
    <property type="project" value="UniProtKB-KW"/>
</dbReference>
<reference evidence="11" key="1">
    <citation type="submission" date="2015-11" db="EMBL/GenBank/DDBJ databases">
        <authorList>
            <person name="Zhang Y."/>
            <person name="Guo Z."/>
        </authorList>
    </citation>
    <scope>NUCLEOTIDE SEQUENCE</scope>
</reference>
<accession>A0A173G055</accession>
<dbReference type="GO" id="GO:0006412">
    <property type="term" value="P:translation"/>
    <property type="evidence" value="ECO:0007669"/>
    <property type="project" value="InterPro"/>
</dbReference>
<dbReference type="GeneID" id="27983233"/>
<dbReference type="InterPro" id="IPR012340">
    <property type="entry name" value="NA-bd_OB-fold"/>
</dbReference>
<dbReference type="HAMAP" id="MF_01345_B">
    <property type="entry name" value="Ribosomal_uS17_B"/>
    <property type="match status" value="1"/>
</dbReference>
<dbReference type="Pfam" id="PF00366">
    <property type="entry name" value="Ribosomal_S17"/>
    <property type="match status" value="1"/>
</dbReference>
<dbReference type="InterPro" id="IPR000266">
    <property type="entry name" value="Ribosomal_uS17"/>
</dbReference>
<evidence type="ECO:0000256" key="7">
    <source>
        <dbReference type="ARBA" id="ARBA00023274"/>
    </source>
</evidence>
<keyword evidence="11" id="KW-0934">Plastid</keyword>
<dbReference type="GO" id="GO:0003735">
    <property type="term" value="F:structural constituent of ribosome"/>
    <property type="evidence" value="ECO:0007669"/>
    <property type="project" value="InterPro"/>
</dbReference>
<evidence type="ECO:0000256" key="4">
    <source>
        <dbReference type="ARBA" id="ARBA00022730"/>
    </source>
</evidence>
<evidence type="ECO:0000256" key="9">
    <source>
        <dbReference type="ARBA" id="ARBA00035308"/>
    </source>
</evidence>
<name>A0A173G055_GASCM</name>
<dbReference type="NCBIfam" id="NF004123">
    <property type="entry name" value="PRK05610.1"/>
    <property type="match status" value="1"/>
</dbReference>
<dbReference type="PROSITE" id="PS00056">
    <property type="entry name" value="RIBOSOMAL_S17"/>
    <property type="match status" value="1"/>
</dbReference>
<evidence type="ECO:0000256" key="3">
    <source>
        <dbReference type="ARBA" id="ARBA00011458"/>
    </source>
</evidence>
<gene>
    <name evidence="11" type="primary">rps17</name>
</gene>
<dbReference type="InterPro" id="IPR019984">
    <property type="entry name" value="Ribosomal_uS17_bact/chlr"/>
</dbReference>
<dbReference type="PRINTS" id="PR00973">
    <property type="entry name" value="RIBOSOMALS17"/>
</dbReference>